<evidence type="ECO:0000313" key="2">
    <source>
        <dbReference type="EMBL" id="MDR6208219.1"/>
    </source>
</evidence>
<dbReference type="AlphaFoldDB" id="A0ABD5CSA1"/>
<dbReference type="RefSeq" id="WP_310035689.1">
    <property type="nucleotide sequence ID" value="NZ_JAVIZN010000003.1"/>
</dbReference>
<gene>
    <name evidence="2" type="ORF">QF025_007020</name>
</gene>
<accession>A0ABD5CSA1</accession>
<evidence type="ECO:0000256" key="1">
    <source>
        <dbReference type="SAM" id="SignalP"/>
    </source>
</evidence>
<proteinExistence type="predicted"/>
<feature type="signal peptide" evidence="1">
    <location>
        <begin position="1"/>
        <end position="19"/>
    </location>
</feature>
<keyword evidence="2" id="KW-0689">Ribosomal protein</keyword>
<evidence type="ECO:0000313" key="3">
    <source>
        <dbReference type="Proteomes" id="UP001245184"/>
    </source>
</evidence>
<organism evidence="2 3">
    <name type="scientific">Paraburkholderia graminis</name>
    <dbReference type="NCBI Taxonomy" id="60548"/>
    <lineage>
        <taxon>Bacteria</taxon>
        <taxon>Pseudomonadati</taxon>
        <taxon>Pseudomonadota</taxon>
        <taxon>Betaproteobacteria</taxon>
        <taxon>Burkholderiales</taxon>
        <taxon>Burkholderiaceae</taxon>
        <taxon>Paraburkholderia</taxon>
    </lineage>
</organism>
<reference evidence="2 3" key="1">
    <citation type="submission" date="2023-08" db="EMBL/GenBank/DDBJ databases">
        <title>Genome sequencing of plant associated microbes to promote plant fitness in Sorghum bicolor and Oryza sativa.</title>
        <authorList>
            <person name="Coleman-Derr D."/>
        </authorList>
    </citation>
    <scope>NUCLEOTIDE SEQUENCE [LARGE SCALE GENOMIC DNA]</scope>
    <source>
        <strain evidence="2 3">SLBN-33</strain>
    </source>
</reference>
<keyword evidence="2" id="KW-0687">Ribonucleoprotein</keyword>
<keyword evidence="1" id="KW-0732">Signal</keyword>
<feature type="chain" id="PRO_5044786540" evidence="1">
    <location>
        <begin position="20"/>
        <end position="281"/>
    </location>
</feature>
<sequence length="281" mass="29389">MNRRIAFAVFCILHLSACAVDHTTAPPTAGSGAATNAAAASNAEALVEQAIEEQRLKELGVQPGTKKAAIMMKWHRTIREAPDLKAASPAGIPPSQTPQGQVVFADGMMRVTPAKRAEFWSLYARVAAAHLPDDCYGQASSTAISSRLMAFPNLTDEDTDEYLGLVVAMLHASAQHAPEHVPTPAERMAASTALGKLMMTEVKSKADADHLARVLVNRSAASIADACWVTKVSIRAIDRLPPDEKDVLLASAYHQAVVAAAAAAAPAAPASSAAPAPGSRN</sequence>
<comment type="caution">
    <text evidence="2">The sequence shown here is derived from an EMBL/GenBank/DDBJ whole genome shotgun (WGS) entry which is preliminary data.</text>
</comment>
<dbReference type="Proteomes" id="UP001245184">
    <property type="component" value="Unassembled WGS sequence"/>
</dbReference>
<dbReference type="GO" id="GO:0005840">
    <property type="term" value="C:ribosome"/>
    <property type="evidence" value="ECO:0007669"/>
    <property type="project" value="UniProtKB-KW"/>
</dbReference>
<dbReference type="EMBL" id="JAVIZN010000003">
    <property type="protein sequence ID" value="MDR6208219.1"/>
    <property type="molecule type" value="Genomic_DNA"/>
</dbReference>
<protein>
    <submittedName>
        <fullName evidence="2">Ribosomal protein L12E/L44/L45/RPP1/RPP2</fullName>
    </submittedName>
</protein>
<name>A0ABD5CSA1_9BURK</name>